<accession>A0A5N7J0N9</accession>
<reference evidence="1 2" key="1">
    <citation type="journal article" date="2019" name="Lett. Appl. Microbiol.">
        <title>A case of 'blown pack' spoilage of vacuum-packaged pork likely associated with Clostridium estertheticum in Canada.</title>
        <authorList>
            <person name="Zhang P."/>
            <person name="Ward P."/>
            <person name="McMullen L.M."/>
            <person name="Yang X."/>
        </authorList>
    </citation>
    <scope>NUCLEOTIDE SEQUENCE [LARGE SCALE GENOMIC DNA]</scope>
    <source>
        <strain evidence="1 2">MA19</strain>
    </source>
</reference>
<sequence>MHLYKLEEIAKKYGILYTIVVQLDDDTLDIIGDRDKLKYDDIVKLYFDDINSIKHLNKSLEGQLMPRLLSQGEIACIICKPNDNIIISMFFDESKSSFDAVDLSEDVNQDIEELWGGKY</sequence>
<evidence type="ECO:0000313" key="1">
    <source>
        <dbReference type="EMBL" id="MPQ62305.1"/>
    </source>
</evidence>
<name>A0A5N7J0N9_9CLOT</name>
<dbReference type="AlphaFoldDB" id="A0A5N7J0N9"/>
<dbReference type="EMBL" id="SPSF01000023">
    <property type="protein sequence ID" value="MPQ62305.1"/>
    <property type="molecule type" value="Genomic_DNA"/>
</dbReference>
<dbReference type="Proteomes" id="UP000342249">
    <property type="component" value="Unassembled WGS sequence"/>
</dbReference>
<proteinExistence type="predicted"/>
<comment type="caution">
    <text evidence="1">The sequence shown here is derived from an EMBL/GenBank/DDBJ whole genome shotgun (WGS) entry which is preliminary data.</text>
</comment>
<organism evidence="1 2">
    <name type="scientific">Clostridium estertheticum</name>
    <dbReference type="NCBI Taxonomy" id="238834"/>
    <lineage>
        <taxon>Bacteria</taxon>
        <taxon>Bacillati</taxon>
        <taxon>Bacillota</taxon>
        <taxon>Clostridia</taxon>
        <taxon>Eubacteriales</taxon>
        <taxon>Clostridiaceae</taxon>
        <taxon>Clostridium</taxon>
    </lineage>
</organism>
<gene>
    <name evidence="1" type="ORF">E4V82_09275</name>
</gene>
<protein>
    <submittedName>
        <fullName evidence="1">Uncharacterized protein</fullName>
    </submittedName>
</protein>
<evidence type="ECO:0000313" key="2">
    <source>
        <dbReference type="Proteomes" id="UP000342249"/>
    </source>
</evidence>
<dbReference type="RefSeq" id="WP_152752115.1">
    <property type="nucleotide sequence ID" value="NZ_CP077610.1"/>
</dbReference>